<accession>A0A8S9FV35</accession>
<evidence type="ECO:0000313" key="1">
    <source>
        <dbReference type="EMBL" id="KAF2537081.1"/>
    </source>
</evidence>
<gene>
    <name evidence="1" type="ORF">F2Q68_00019980</name>
</gene>
<dbReference type="AlphaFoldDB" id="A0A8S9FV35"/>
<name>A0A8S9FV35_BRACR</name>
<dbReference type="EMBL" id="QGKW02002228">
    <property type="protein sequence ID" value="KAF2537081.1"/>
    <property type="molecule type" value="Genomic_DNA"/>
</dbReference>
<dbReference type="Proteomes" id="UP000712281">
    <property type="component" value="Unassembled WGS sequence"/>
</dbReference>
<proteinExistence type="predicted"/>
<protein>
    <submittedName>
        <fullName evidence="1">Uncharacterized protein</fullName>
    </submittedName>
</protein>
<organism evidence="1 2">
    <name type="scientific">Brassica cretica</name>
    <name type="common">Mustard</name>
    <dbReference type="NCBI Taxonomy" id="69181"/>
    <lineage>
        <taxon>Eukaryota</taxon>
        <taxon>Viridiplantae</taxon>
        <taxon>Streptophyta</taxon>
        <taxon>Embryophyta</taxon>
        <taxon>Tracheophyta</taxon>
        <taxon>Spermatophyta</taxon>
        <taxon>Magnoliopsida</taxon>
        <taxon>eudicotyledons</taxon>
        <taxon>Gunneridae</taxon>
        <taxon>Pentapetalae</taxon>
        <taxon>rosids</taxon>
        <taxon>malvids</taxon>
        <taxon>Brassicales</taxon>
        <taxon>Brassicaceae</taxon>
        <taxon>Brassiceae</taxon>
        <taxon>Brassica</taxon>
    </lineage>
</organism>
<evidence type="ECO:0000313" key="2">
    <source>
        <dbReference type="Proteomes" id="UP000712281"/>
    </source>
</evidence>
<reference evidence="1" key="1">
    <citation type="submission" date="2019-12" db="EMBL/GenBank/DDBJ databases">
        <title>Genome sequencing and annotation of Brassica cretica.</title>
        <authorList>
            <person name="Studholme D.J."/>
            <person name="Sarris P.F."/>
        </authorList>
    </citation>
    <scope>NUCLEOTIDE SEQUENCE</scope>
    <source>
        <strain evidence="1">PFS-001/15</strain>
        <tissue evidence="1">Leaf</tissue>
    </source>
</reference>
<comment type="caution">
    <text evidence="1">The sequence shown here is derived from an EMBL/GenBank/DDBJ whole genome shotgun (WGS) entry which is preliminary data.</text>
</comment>
<sequence>MPSPANATRDLPLHFAASTSCDHCLRFTLVESRHLDVEQSHACSDCGCEPRSPSTIAASCCLRKEPATVPSQPPHLLQDSPPCLTKLASSVIIVVELVLHHRLSSTKLNPRCKSKLKSTVEHCPSLLRSVLSSTVVAVLIIGIKLTVADQSEIIEGNNGDL</sequence>